<keyword evidence="2" id="KW-1133">Transmembrane helix</keyword>
<gene>
    <name evidence="4" type="ORF">D9613_009175</name>
</gene>
<evidence type="ECO:0000256" key="1">
    <source>
        <dbReference type="SAM" id="MobiDB-lite"/>
    </source>
</evidence>
<reference evidence="4 5" key="1">
    <citation type="submission" date="2019-12" db="EMBL/GenBank/DDBJ databases">
        <authorList>
            <person name="Floudas D."/>
            <person name="Bentzer J."/>
            <person name="Ahren D."/>
            <person name="Johansson T."/>
            <person name="Persson P."/>
            <person name="Tunlid A."/>
        </authorList>
    </citation>
    <scope>NUCLEOTIDE SEQUENCE [LARGE SCALE GENOMIC DNA]</scope>
    <source>
        <strain evidence="4 5">CBS 102.39</strain>
    </source>
</reference>
<evidence type="ECO:0000313" key="4">
    <source>
        <dbReference type="EMBL" id="KAF4622012.1"/>
    </source>
</evidence>
<keyword evidence="3" id="KW-0732">Signal</keyword>
<dbReference type="AlphaFoldDB" id="A0A8H4R5B7"/>
<keyword evidence="5" id="KW-1185">Reference proteome</keyword>
<name>A0A8H4R5B7_9AGAR</name>
<feature type="signal peptide" evidence="3">
    <location>
        <begin position="1"/>
        <end position="23"/>
    </location>
</feature>
<evidence type="ECO:0000256" key="3">
    <source>
        <dbReference type="SAM" id="SignalP"/>
    </source>
</evidence>
<keyword evidence="2" id="KW-0472">Membrane</keyword>
<proteinExistence type="predicted"/>
<feature type="region of interest" description="Disordered" evidence="1">
    <location>
        <begin position="381"/>
        <end position="482"/>
    </location>
</feature>
<feature type="compositionally biased region" description="Polar residues" evidence="1">
    <location>
        <begin position="438"/>
        <end position="456"/>
    </location>
</feature>
<dbReference type="EMBL" id="JAACJL010000002">
    <property type="protein sequence ID" value="KAF4622012.1"/>
    <property type="molecule type" value="Genomic_DNA"/>
</dbReference>
<keyword evidence="2" id="KW-0812">Transmembrane</keyword>
<comment type="caution">
    <text evidence="4">The sequence shown here is derived from an EMBL/GenBank/DDBJ whole genome shotgun (WGS) entry which is preliminary data.</text>
</comment>
<feature type="transmembrane region" description="Helical" evidence="2">
    <location>
        <begin position="267"/>
        <end position="290"/>
    </location>
</feature>
<accession>A0A8H4R5B7</accession>
<dbReference type="Proteomes" id="UP000521872">
    <property type="component" value="Unassembled WGS sequence"/>
</dbReference>
<organism evidence="4 5">
    <name type="scientific">Agrocybe pediades</name>
    <dbReference type="NCBI Taxonomy" id="84607"/>
    <lineage>
        <taxon>Eukaryota</taxon>
        <taxon>Fungi</taxon>
        <taxon>Dikarya</taxon>
        <taxon>Basidiomycota</taxon>
        <taxon>Agaricomycotina</taxon>
        <taxon>Agaricomycetes</taxon>
        <taxon>Agaricomycetidae</taxon>
        <taxon>Agaricales</taxon>
        <taxon>Agaricineae</taxon>
        <taxon>Strophariaceae</taxon>
        <taxon>Agrocybe</taxon>
    </lineage>
</organism>
<feature type="region of interest" description="Disordered" evidence="1">
    <location>
        <begin position="329"/>
        <end position="357"/>
    </location>
</feature>
<evidence type="ECO:0000313" key="5">
    <source>
        <dbReference type="Proteomes" id="UP000521872"/>
    </source>
</evidence>
<evidence type="ECO:0000256" key="2">
    <source>
        <dbReference type="SAM" id="Phobius"/>
    </source>
</evidence>
<protein>
    <submittedName>
        <fullName evidence="4">Uncharacterized protein</fullName>
    </submittedName>
</protein>
<feature type="chain" id="PRO_5034922234" evidence="3">
    <location>
        <begin position="24"/>
        <end position="482"/>
    </location>
</feature>
<sequence>MFYGLPHSLRLLFVATLVGRCLGQTNKIFQWQFKDTALATSLPTCVSFPIVVKPFDPTKNNTQGTPPYYMMAFAVNQTPITSLIGTDPDNLNWTVTHPAGSKLLLSMVDATGSAGGVPPQFLTVITGPKTDCVVSPVTTPAFEVSANVTGDLQTCQPWGLRIKGGSPPYVVTLAEINSPIITNVTIPNGLDAFTYINRADPDRQLIAGISDLTGRWATGTPIVNTKGSADTSCTGLVSSSGDAATLDKEAAAALAASRSAAQRRTTATAVAVTLTLLLLLGLAVLGFFYLRKRKREAEVERAETTAHQFTVEPESKMLSITNYLVSTSDSKQDQKAPLDPVPPNPLFPEYKSPAEVPASRGSDYIVSKIVLPTGKAGVLGVANPSNSPAPRRPSSRTSNPGFANFPATSIRRSAKAVEAAIVENQSPESEHSQDGIPASSTTRSRMNARNDSTILQHQDAESVRELPPPYADRTRLSRPRSS</sequence>